<dbReference type="GO" id="GO:0007157">
    <property type="term" value="P:heterophilic cell-cell adhesion via plasma membrane cell adhesion molecules"/>
    <property type="evidence" value="ECO:0007669"/>
    <property type="project" value="UniProtKB-ARBA"/>
</dbReference>
<dbReference type="GO" id="GO:0007229">
    <property type="term" value="P:integrin-mediated signaling pathway"/>
    <property type="evidence" value="ECO:0007669"/>
    <property type="project" value="UniProtKB-KW"/>
</dbReference>
<dbReference type="PANTHER" id="PTHR10082:SF60">
    <property type="entry name" value="INTEGRIN BETA-PS"/>
    <property type="match status" value="1"/>
</dbReference>
<feature type="chain" id="PRO_5041314754" evidence="6">
    <location>
        <begin position="21"/>
        <end position="257"/>
    </location>
</feature>
<protein>
    <submittedName>
        <fullName evidence="7">Uncharacterized protein</fullName>
    </submittedName>
</protein>
<dbReference type="GO" id="GO:0033627">
    <property type="term" value="P:cell adhesion mediated by integrin"/>
    <property type="evidence" value="ECO:0007669"/>
    <property type="project" value="TreeGrafter"/>
</dbReference>
<keyword evidence="8" id="KW-1185">Reference proteome</keyword>
<evidence type="ECO:0000256" key="4">
    <source>
        <dbReference type="ARBA" id="ARBA00023157"/>
    </source>
</evidence>
<keyword evidence="3" id="KW-0472">Membrane</keyword>
<reference evidence="7" key="1">
    <citation type="journal article" date="2023" name="G3 (Bethesda)">
        <title>Whole genome assemblies of Zophobas morio and Tenebrio molitor.</title>
        <authorList>
            <person name="Kaur S."/>
            <person name="Stinson S.A."/>
            <person name="diCenzo G.C."/>
        </authorList>
    </citation>
    <scope>NUCLEOTIDE SEQUENCE</scope>
    <source>
        <strain evidence="7">QUZm001</strain>
    </source>
</reference>
<dbReference type="GO" id="GO:0008305">
    <property type="term" value="C:integrin complex"/>
    <property type="evidence" value="ECO:0007669"/>
    <property type="project" value="TreeGrafter"/>
</dbReference>
<accession>A0AA38MLA4</accession>
<dbReference type="InterPro" id="IPR015812">
    <property type="entry name" value="Integrin_bsu"/>
</dbReference>
<evidence type="ECO:0000256" key="6">
    <source>
        <dbReference type="SAM" id="SignalP"/>
    </source>
</evidence>
<dbReference type="GO" id="GO:0016477">
    <property type="term" value="P:cell migration"/>
    <property type="evidence" value="ECO:0007669"/>
    <property type="project" value="TreeGrafter"/>
</dbReference>
<dbReference type="GO" id="GO:0005925">
    <property type="term" value="C:focal adhesion"/>
    <property type="evidence" value="ECO:0007669"/>
    <property type="project" value="TreeGrafter"/>
</dbReference>
<evidence type="ECO:0000313" key="8">
    <source>
        <dbReference type="Proteomes" id="UP001168821"/>
    </source>
</evidence>
<feature type="signal peptide" evidence="6">
    <location>
        <begin position="1"/>
        <end position="20"/>
    </location>
</feature>
<dbReference type="InterPro" id="IPR032695">
    <property type="entry name" value="Integrin_dom_sf"/>
</dbReference>
<sequence>MWNKIAITLLVLTKLKQVHCIDDCSSLRTCQQCMHAPSCGWYLQYRSVNGSGCFKKDRLDLERRDATKGYVHPPKSSLYVISSRGNEEFAPQAVFLNLRLGETFAFPITFKPQRPSWGKRAVELQHNYHKPRIKLAFFSDCGGQHEEAIETSKCDNVEFGKSVEFVVKVQQVVCAKRQPEKIKTVEISAAPSGATFRLNLYVHCNCPCEMEGTKGNPELPEEVPGCRGRGEFVCGVCYCNEGWAGDSCEINTTNVMT</sequence>
<dbReference type="AlphaFoldDB" id="A0AA38MLA4"/>
<dbReference type="GO" id="GO:0005178">
    <property type="term" value="F:integrin binding"/>
    <property type="evidence" value="ECO:0007669"/>
    <property type="project" value="TreeGrafter"/>
</dbReference>
<dbReference type="Gene3D" id="2.60.40.1510">
    <property type="entry name" value="ntegrin, alpha v. Chain A, domain 3"/>
    <property type="match status" value="1"/>
</dbReference>
<evidence type="ECO:0000256" key="5">
    <source>
        <dbReference type="ARBA" id="ARBA00023180"/>
    </source>
</evidence>
<keyword evidence="6" id="KW-0732">Signal</keyword>
<keyword evidence="2" id="KW-0401">Integrin</keyword>
<dbReference type="PANTHER" id="PTHR10082">
    <property type="entry name" value="INTEGRIN BETA SUBUNIT"/>
    <property type="match status" value="1"/>
</dbReference>
<keyword evidence="5" id="KW-0325">Glycoprotein</keyword>
<dbReference type="Proteomes" id="UP001168821">
    <property type="component" value="Unassembled WGS sequence"/>
</dbReference>
<dbReference type="EMBL" id="JALNTZ010000002">
    <property type="protein sequence ID" value="KAJ3660294.1"/>
    <property type="molecule type" value="Genomic_DNA"/>
</dbReference>
<organism evidence="7 8">
    <name type="scientific">Zophobas morio</name>
    <dbReference type="NCBI Taxonomy" id="2755281"/>
    <lineage>
        <taxon>Eukaryota</taxon>
        <taxon>Metazoa</taxon>
        <taxon>Ecdysozoa</taxon>
        <taxon>Arthropoda</taxon>
        <taxon>Hexapoda</taxon>
        <taxon>Insecta</taxon>
        <taxon>Pterygota</taxon>
        <taxon>Neoptera</taxon>
        <taxon>Endopterygota</taxon>
        <taxon>Coleoptera</taxon>
        <taxon>Polyphaga</taxon>
        <taxon>Cucujiformia</taxon>
        <taxon>Tenebrionidae</taxon>
        <taxon>Zophobas</taxon>
    </lineage>
</organism>
<dbReference type="GO" id="GO:0009986">
    <property type="term" value="C:cell surface"/>
    <property type="evidence" value="ECO:0007669"/>
    <property type="project" value="TreeGrafter"/>
</dbReference>
<gene>
    <name evidence="7" type="ORF">Zmor_004749</name>
</gene>
<evidence type="ECO:0000256" key="1">
    <source>
        <dbReference type="ARBA" id="ARBA00004479"/>
    </source>
</evidence>
<evidence type="ECO:0000256" key="3">
    <source>
        <dbReference type="ARBA" id="ARBA00023136"/>
    </source>
</evidence>
<comment type="subcellular location">
    <subcellularLocation>
        <location evidence="1">Membrane</location>
        <topology evidence="1">Single-pass type I membrane protein</topology>
    </subcellularLocation>
</comment>
<name>A0AA38MLA4_9CUCU</name>
<keyword evidence="4" id="KW-1015">Disulfide bond</keyword>
<evidence type="ECO:0000256" key="2">
    <source>
        <dbReference type="ARBA" id="ARBA00023037"/>
    </source>
</evidence>
<dbReference type="SUPFAM" id="SSF69179">
    <property type="entry name" value="Integrin domains"/>
    <property type="match status" value="1"/>
</dbReference>
<comment type="caution">
    <text evidence="7">The sequence shown here is derived from an EMBL/GenBank/DDBJ whole genome shotgun (WGS) entry which is preliminary data.</text>
</comment>
<dbReference type="GO" id="GO:0007160">
    <property type="term" value="P:cell-matrix adhesion"/>
    <property type="evidence" value="ECO:0007669"/>
    <property type="project" value="TreeGrafter"/>
</dbReference>
<proteinExistence type="predicted"/>
<evidence type="ECO:0000313" key="7">
    <source>
        <dbReference type="EMBL" id="KAJ3660294.1"/>
    </source>
</evidence>